<evidence type="ECO:0000313" key="2">
    <source>
        <dbReference type="EMBL" id="KJZ74146.1"/>
    </source>
</evidence>
<keyword evidence="3" id="KW-1185">Reference proteome</keyword>
<dbReference type="Proteomes" id="UP000054481">
    <property type="component" value="Unassembled WGS sequence"/>
</dbReference>
<evidence type="ECO:0000256" key="1">
    <source>
        <dbReference type="SAM" id="MobiDB-lite"/>
    </source>
</evidence>
<reference evidence="2 3" key="1">
    <citation type="journal article" date="2014" name="Genome Biol. Evol.">
        <title>Comparative genomics and transcriptomics analyses reveal divergent lifestyle features of nematode endoparasitic fungus Hirsutella minnesotensis.</title>
        <authorList>
            <person name="Lai Y."/>
            <person name="Liu K."/>
            <person name="Zhang X."/>
            <person name="Zhang X."/>
            <person name="Li K."/>
            <person name="Wang N."/>
            <person name="Shu C."/>
            <person name="Wu Y."/>
            <person name="Wang C."/>
            <person name="Bushley K.E."/>
            <person name="Xiang M."/>
            <person name="Liu X."/>
        </authorList>
    </citation>
    <scope>NUCLEOTIDE SEQUENCE [LARGE SCALE GENOMIC DNA]</scope>
    <source>
        <strain evidence="2 3">3608</strain>
    </source>
</reference>
<protein>
    <recommendedName>
        <fullName evidence="4">Transcription factor domain-containing protein</fullName>
    </recommendedName>
</protein>
<dbReference type="PANTHER" id="PTHR38791">
    <property type="entry name" value="ZN(II)2CYS6 TRANSCRIPTION FACTOR (EUROFUNG)-RELATED-RELATED"/>
    <property type="match status" value="1"/>
</dbReference>
<dbReference type="EMBL" id="KQ030528">
    <property type="protein sequence ID" value="KJZ74146.1"/>
    <property type="molecule type" value="Genomic_DNA"/>
</dbReference>
<organism evidence="2 3">
    <name type="scientific">Hirsutella minnesotensis 3608</name>
    <dbReference type="NCBI Taxonomy" id="1043627"/>
    <lineage>
        <taxon>Eukaryota</taxon>
        <taxon>Fungi</taxon>
        <taxon>Dikarya</taxon>
        <taxon>Ascomycota</taxon>
        <taxon>Pezizomycotina</taxon>
        <taxon>Sordariomycetes</taxon>
        <taxon>Hypocreomycetidae</taxon>
        <taxon>Hypocreales</taxon>
        <taxon>Ophiocordycipitaceae</taxon>
        <taxon>Hirsutella</taxon>
    </lineage>
</organism>
<evidence type="ECO:0000313" key="3">
    <source>
        <dbReference type="Proteomes" id="UP000054481"/>
    </source>
</evidence>
<feature type="region of interest" description="Disordered" evidence="1">
    <location>
        <begin position="1"/>
        <end position="29"/>
    </location>
</feature>
<feature type="compositionally biased region" description="Basic and acidic residues" evidence="1">
    <location>
        <begin position="1"/>
        <end position="19"/>
    </location>
</feature>
<dbReference type="InterPro" id="IPR053175">
    <property type="entry name" value="DHMBA_Reg_Transcription_Factor"/>
</dbReference>
<accession>A0A0F7ZJ52</accession>
<name>A0A0F7ZJ52_9HYPO</name>
<sequence>MKELVFRDKKRATETEQAKPGRRSPKATGKLYGAKGDRVALTAPNTLGDVQYALQLPIQTQAACFFMANFATVPDQATSAGFMEFLVPMQKTFPLPLHFELAFDACALASLNNRHIQDATLRKRALDKYVKALASLSLVVRDPLASKDFTALASTLLCSLFEHITGLDHEFSAWSAHIDGAIQLVQNIGREELLQTELGRAIFGAVRLQMIIKSVGFVNDKRLPLEWWTEGVFGDKTALECERLMLGFLDLRWKVGNLLSKPSSNTNVQLGYMIMKCQVQDAKFVEWTINLPDYYKYETLGWADDVADDMADDMADRFYRKLDVFPGRIDDYSRGRGTLSVWNMMRVGRIGLSTLIIRCAAQMSSLSDYRTTPAYASAVQTCTEAAADIIASVPCGLGWCPTSGRPSAQFVCGDDDASKGLHGVRLMMSLAIVHSLDYLTVAQRSYIQGRLQYIGTHLGIHRAAALCQVTPSRQPNPWESILTLVQISLRVPSMRIARDSRRAASPTGGSKSFTSFGFPVGPIHTSTTA</sequence>
<dbReference type="OrthoDB" id="4314040at2759"/>
<dbReference type="PANTHER" id="PTHR38791:SF13">
    <property type="entry name" value="ZN(2)-C6 FUNGAL-TYPE DOMAIN-CONTAINING PROTEIN"/>
    <property type="match status" value="1"/>
</dbReference>
<evidence type="ECO:0008006" key="4">
    <source>
        <dbReference type="Google" id="ProtNLM"/>
    </source>
</evidence>
<proteinExistence type="predicted"/>
<gene>
    <name evidence="2" type="ORF">HIM_06377</name>
</gene>
<dbReference type="AlphaFoldDB" id="A0A0F7ZJ52"/>